<dbReference type="PANTHER" id="PTHR13473">
    <property type="entry name" value="MITOCHONDRIAL RIBOSOMAL PROTEIN L48"/>
    <property type="match status" value="1"/>
</dbReference>
<dbReference type="Gene3D" id="3.30.70.600">
    <property type="entry name" value="Ribosomal protein S10 domain"/>
    <property type="match status" value="1"/>
</dbReference>
<dbReference type="Proteomes" id="UP001162483">
    <property type="component" value="Unassembled WGS sequence"/>
</dbReference>
<accession>A0ABN9CVP5</accession>
<dbReference type="SUPFAM" id="SSF54999">
    <property type="entry name" value="Ribosomal protein S10"/>
    <property type="match status" value="1"/>
</dbReference>
<dbReference type="PANTHER" id="PTHR13473:SF0">
    <property type="entry name" value="LARGE RIBOSOMAL SUBUNIT PROTEIN ML48"/>
    <property type="match status" value="1"/>
</dbReference>
<proteinExistence type="predicted"/>
<name>A0ABN9CVP5_9NEOB</name>
<evidence type="ECO:0000256" key="1">
    <source>
        <dbReference type="ARBA" id="ARBA00022980"/>
    </source>
</evidence>
<sequence length="147" mass="17068">MLINSQQVKKKSKPQKEIKEGTDYEYGTLNFQVTGYNMYYVEKFVRYIHKFFNQMSIAVEESYALQTRSKEILVQQDAKSKMTVDYILTTHERVIQVSGLKATLAPIILEVMMMNQPEGVQLQVIKVRELFSDINPFKPKGKTNLHA</sequence>
<dbReference type="InterPro" id="IPR027487">
    <property type="entry name" value="Ribosomal_mL48"/>
</dbReference>
<evidence type="ECO:0000259" key="3">
    <source>
        <dbReference type="SMART" id="SM01403"/>
    </source>
</evidence>
<dbReference type="EMBL" id="CATNWA010012510">
    <property type="protein sequence ID" value="CAI9563586.1"/>
    <property type="molecule type" value="Genomic_DNA"/>
</dbReference>
<gene>
    <name evidence="4" type="ORF">SPARVUS_LOCUS5756164</name>
</gene>
<evidence type="ECO:0000256" key="2">
    <source>
        <dbReference type="ARBA" id="ARBA00023274"/>
    </source>
</evidence>
<keyword evidence="2" id="KW-0687">Ribonucleoprotein</keyword>
<dbReference type="InterPro" id="IPR027486">
    <property type="entry name" value="Ribosomal_uS10_dom"/>
</dbReference>
<keyword evidence="5" id="KW-1185">Reference proteome</keyword>
<dbReference type="InterPro" id="IPR036838">
    <property type="entry name" value="Ribosomal_uS10_dom_sf"/>
</dbReference>
<organism evidence="4 5">
    <name type="scientific">Staurois parvus</name>
    <dbReference type="NCBI Taxonomy" id="386267"/>
    <lineage>
        <taxon>Eukaryota</taxon>
        <taxon>Metazoa</taxon>
        <taxon>Chordata</taxon>
        <taxon>Craniata</taxon>
        <taxon>Vertebrata</taxon>
        <taxon>Euteleostomi</taxon>
        <taxon>Amphibia</taxon>
        <taxon>Batrachia</taxon>
        <taxon>Anura</taxon>
        <taxon>Neobatrachia</taxon>
        <taxon>Ranoidea</taxon>
        <taxon>Ranidae</taxon>
        <taxon>Staurois</taxon>
    </lineage>
</organism>
<comment type="caution">
    <text evidence="4">The sequence shown here is derived from an EMBL/GenBank/DDBJ whole genome shotgun (WGS) entry which is preliminary data.</text>
</comment>
<keyword evidence="1" id="KW-0689">Ribosomal protein</keyword>
<evidence type="ECO:0000313" key="5">
    <source>
        <dbReference type="Proteomes" id="UP001162483"/>
    </source>
</evidence>
<dbReference type="SMART" id="SM01403">
    <property type="entry name" value="Ribosomal_S10"/>
    <property type="match status" value="1"/>
</dbReference>
<reference evidence="4" key="1">
    <citation type="submission" date="2023-05" db="EMBL/GenBank/DDBJ databases">
        <authorList>
            <person name="Stuckert A."/>
        </authorList>
    </citation>
    <scope>NUCLEOTIDE SEQUENCE</scope>
</reference>
<feature type="domain" description="Small ribosomal subunit protein uS10" evidence="3">
    <location>
        <begin position="30"/>
        <end position="125"/>
    </location>
</feature>
<evidence type="ECO:0000313" key="4">
    <source>
        <dbReference type="EMBL" id="CAI9563586.1"/>
    </source>
</evidence>
<dbReference type="Pfam" id="PF00338">
    <property type="entry name" value="Ribosomal_S10"/>
    <property type="match status" value="1"/>
</dbReference>
<protein>
    <recommendedName>
        <fullName evidence="3">Small ribosomal subunit protein uS10 domain-containing protein</fullName>
    </recommendedName>
</protein>